<reference evidence="1 2" key="1">
    <citation type="journal article" date="2012" name="Proc. Natl. Acad. Sci. U.S.A.">
        <title>Genome streamlining and chemical defense in a coral reef symbiosis.</title>
        <authorList>
            <person name="Kwan J.C."/>
            <person name="Donia M.S."/>
            <person name="Han A.W."/>
            <person name="Hirose E."/>
            <person name="Haygood M.G."/>
            <person name="Schmidt E.W."/>
        </authorList>
    </citation>
    <scope>NUCLEOTIDE SEQUENCE [LARGE SCALE GENOMIC DNA]</scope>
    <source>
        <strain evidence="1 2">L2</strain>
    </source>
</reference>
<dbReference type="EMBL" id="CP003539">
    <property type="protein sequence ID" value="AFX98556.1"/>
    <property type="molecule type" value="Genomic_DNA"/>
</dbReference>
<dbReference type="HOGENOM" id="CLU_3133507_0_0_5"/>
<dbReference type="STRING" id="1193729.A1OE_361"/>
<dbReference type="AlphaFoldDB" id="K7ZCG5"/>
<evidence type="ECO:0000313" key="2">
    <source>
        <dbReference type="Proteomes" id="UP000010077"/>
    </source>
</evidence>
<name>K7ZCG5_9PROT</name>
<dbReference type="KEGG" id="thal:A1OE_361"/>
<sequence>MPVKVLLYFSFNYYILECNMDLFLIRKSNLFTIICRILLVFLPERKEFY</sequence>
<gene>
    <name evidence="1" type="ORF">A1OE_361</name>
</gene>
<proteinExistence type="predicted"/>
<protein>
    <submittedName>
        <fullName evidence="1">Uncharacterized protein</fullName>
    </submittedName>
</protein>
<accession>K7ZCG5</accession>
<keyword evidence="2" id="KW-1185">Reference proteome</keyword>
<organism evidence="1 2">
    <name type="scientific">Candidatus Endolissoclinum faulkneri L2</name>
    <dbReference type="NCBI Taxonomy" id="1193729"/>
    <lineage>
        <taxon>Bacteria</taxon>
        <taxon>Pseudomonadati</taxon>
        <taxon>Pseudomonadota</taxon>
        <taxon>Alphaproteobacteria</taxon>
        <taxon>Rhodospirillales</taxon>
        <taxon>Rhodospirillaceae</taxon>
        <taxon>Candidatus Endolissoclinum</taxon>
    </lineage>
</organism>
<dbReference type="Proteomes" id="UP000010077">
    <property type="component" value="Chromosome"/>
</dbReference>
<evidence type="ECO:0000313" key="1">
    <source>
        <dbReference type="EMBL" id="AFX98556.1"/>
    </source>
</evidence>